<protein>
    <submittedName>
        <fullName evidence="1">Uncharacterized protein</fullName>
    </submittedName>
</protein>
<proteinExistence type="predicted"/>
<reference evidence="1 2" key="1">
    <citation type="journal article" date="2021" name="Hortic Res">
        <title>The domestication of Cucurbita argyrosperma as revealed by the genome of its wild relative.</title>
        <authorList>
            <person name="Barrera-Redondo J."/>
            <person name="Sanchez-de la Vega G."/>
            <person name="Aguirre-Liguori J.A."/>
            <person name="Castellanos-Morales G."/>
            <person name="Gutierrez-Guerrero Y.T."/>
            <person name="Aguirre-Dugua X."/>
            <person name="Aguirre-Planter E."/>
            <person name="Tenaillon M.I."/>
            <person name="Lira-Saade R."/>
            <person name="Eguiarte L.E."/>
        </authorList>
    </citation>
    <scope>NUCLEOTIDE SEQUENCE [LARGE SCALE GENOMIC DNA]</scope>
    <source>
        <strain evidence="1">JBR-2021</strain>
    </source>
</reference>
<evidence type="ECO:0000313" key="1">
    <source>
        <dbReference type="EMBL" id="KAG6585829.1"/>
    </source>
</evidence>
<dbReference type="Proteomes" id="UP000685013">
    <property type="component" value="Chromosome 12"/>
</dbReference>
<name>A0AAV6MQG9_9ROSI</name>
<accession>A0AAV6MQG9</accession>
<organism evidence="1 2">
    <name type="scientific">Cucurbita argyrosperma subsp. sororia</name>
    <dbReference type="NCBI Taxonomy" id="37648"/>
    <lineage>
        <taxon>Eukaryota</taxon>
        <taxon>Viridiplantae</taxon>
        <taxon>Streptophyta</taxon>
        <taxon>Embryophyta</taxon>
        <taxon>Tracheophyta</taxon>
        <taxon>Spermatophyta</taxon>
        <taxon>Magnoliopsida</taxon>
        <taxon>eudicotyledons</taxon>
        <taxon>Gunneridae</taxon>
        <taxon>Pentapetalae</taxon>
        <taxon>rosids</taxon>
        <taxon>fabids</taxon>
        <taxon>Cucurbitales</taxon>
        <taxon>Cucurbitaceae</taxon>
        <taxon>Cucurbiteae</taxon>
        <taxon>Cucurbita</taxon>
    </lineage>
</organism>
<evidence type="ECO:0000313" key="2">
    <source>
        <dbReference type="Proteomes" id="UP000685013"/>
    </source>
</evidence>
<gene>
    <name evidence="1" type="ORF">SDJN03_18562</name>
</gene>
<dbReference type="AlphaFoldDB" id="A0AAV6MQG9"/>
<feature type="non-terminal residue" evidence="1">
    <location>
        <position position="1"/>
    </location>
</feature>
<dbReference type="EMBL" id="JAGKQH010000012">
    <property type="protein sequence ID" value="KAG6585829.1"/>
    <property type="molecule type" value="Genomic_DNA"/>
</dbReference>
<keyword evidence="2" id="KW-1185">Reference proteome</keyword>
<comment type="caution">
    <text evidence="1">The sequence shown here is derived from an EMBL/GenBank/DDBJ whole genome shotgun (WGS) entry which is preliminary data.</text>
</comment>
<sequence length="109" mass="12456">MQHNPHSPLSRFYEQTLNTLSNSVFHFYCDWPEHLLPSLGFSSTKLSQIGDPDAHFGLMHDPLNLFNKIAVYQGHCRLTLMMENLLPLVFGAGFWFASATTDRIKTICK</sequence>